<dbReference type="PANTHER" id="PTHR46929">
    <property type="entry name" value="EXPRESSED PROTEIN"/>
    <property type="match status" value="1"/>
</dbReference>
<reference evidence="1 2" key="1">
    <citation type="journal article" date="2019" name="Nat. Plants">
        <title>Stout camphor tree genome fills gaps in understanding of flowering plant genome evolution.</title>
        <authorList>
            <person name="Chaw S.M."/>
            <person name="Liu Y.C."/>
            <person name="Wu Y.W."/>
            <person name="Wang H.Y."/>
            <person name="Lin C.I."/>
            <person name="Wu C.S."/>
            <person name="Ke H.M."/>
            <person name="Chang L.Y."/>
            <person name="Hsu C.Y."/>
            <person name="Yang H.T."/>
            <person name="Sudianto E."/>
            <person name="Hsu M.H."/>
            <person name="Wu K.P."/>
            <person name="Wang L.N."/>
            <person name="Leebens-Mack J.H."/>
            <person name="Tsai I.J."/>
        </authorList>
    </citation>
    <scope>NUCLEOTIDE SEQUENCE [LARGE SCALE GENOMIC DNA]</scope>
    <source>
        <strain evidence="2">cv. Chaw 1501</strain>
        <tissue evidence="1">Young leaves</tissue>
    </source>
</reference>
<dbReference type="EMBL" id="QPKB01000008">
    <property type="protein sequence ID" value="RWR91227.1"/>
    <property type="molecule type" value="Genomic_DNA"/>
</dbReference>
<accession>A0A3S3PID1</accession>
<gene>
    <name evidence="1" type="ORF">CKAN_02037400</name>
</gene>
<name>A0A3S3PID1_9MAGN</name>
<protein>
    <submittedName>
        <fullName evidence="1">Putative nuclease HARBI1</fullName>
    </submittedName>
</protein>
<evidence type="ECO:0000313" key="2">
    <source>
        <dbReference type="Proteomes" id="UP000283530"/>
    </source>
</evidence>
<dbReference type="PANTHER" id="PTHR46929:SF33">
    <property type="entry name" value="L10-INTERACTING MYB DOMAIN-CONTAINING PROTEIN-LIKE ISOFORM X1"/>
    <property type="match status" value="1"/>
</dbReference>
<comment type="caution">
    <text evidence="1">The sequence shown here is derived from an EMBL/GenBank/DDBJ whole genome shotgun (WGS) entry which is preliminary data.</text>
</comment>
<keyword evidence="2" id="KW-1185">Reference proteome</keyword>
<organism evidence="1 2">
    <name type="scientific">Cinnamomum micranthum f. kanehirae</name>
    <dbReference type="NCBI Taxonomy" id="337451"/>
    <lineage>
        <taxon>Eukaryota</taxon>
        <taxon>Viridiplantae</taxon>
        <taxon>Streptophyta</taxon>
        <taxon>Embryophyta</taxon>
        <taxon>Tracheophyta</taxon>
        <taxon>Spermatophyta</taxon>
        <taxon>Magnoliopsida</taxon>
        <taxon>Magnoliidae</taxon>
        <taxon>Laurales</taxon>
        <taxon>Lauraceae</taxon>
        <taxon>Cinnamomum</taxon>
    </lineage>
</organism>
<sequence length="426" mass="48271">MEEAPLNILYDIRHCASGPDFNAVLRSGTVARFSYPTNLSLGMIDFVILHLYQSNKGLVTLDTLHASPKSFYKKRHPEQWITKNGYISFGTKKMTTDTIQDMYTSIDEQGMDSSLSLSNACDCVGEIDGTHISAFLPVQSQASYRNREGTLTQNVRATCGFDLKFQYFFFGWEGSATDARILHNVLTRGDPLVVPQAPLKPQHKINVFNVELDELLLELMLEQVALQRKGDRGFEDETYLLNASGFGFDNAKKRVVASDKVWQDWIVGHPNAQSWWLKTVDYDKLSLVFGRYIANGQLARSSQNAGHTNNSVSCMNTHAVSGNEKIGVDDYMEEMLMGRKGCESSSGSRKRVKMVAVISRRTIEMDKKFRQTRVREENVLIERRNSDCRSADEDEHLLQEEELTRYTVVPVQFLFPETAIPVAVHR</sequence>
<dbReference type="Proteomes" id="UP000283530">
    <property type="component" value="Unassembled WGS sequence"/>
</dbReference>
<dbReference type="AlphaFoldDB" id="A0A3S3PID1"/>
<proteinExistence type="predicted"/>
<evidence type="ECO:0000313" key="1">
    <source>
        <dbReference type="EMBL" id="RWR91227.1"/>
    </source>
</evidence>